<dbReference type="InterPro" id="IPR013132">
    <property type="entry name" value="PseI/NeuA/B-like_N"/>
</dbReference>
<dbReference type="AlphaFoldDB" id="A0A382RKQ2"/>
<gene>
    <name evidence="2" type="ORF">METZ01_LOCUS350599</name>
</gene>
<reference evidence="2" key="1">
    <citation type="submission" date="2018-05" db="EMBL/GenBank/DDBJ databases">
        <authorList>
            <person name="Lanie J.A."/>
            <person name="Ng W.-L."/>
            <person name="Kazmierczak K.M."/>
            <person name="Andrzejewski T.M."/>
            <person name="Davidsen T.M."/>
            <person name="Wayne K.J."/>
            <person name="Tettelin H."/>
            <person name="Glass J.I."/>
            <person name="Rusch D."/>
            <person name="Podicherti R."/>
            <person name="Tsui H.-C.T."/>
            <person name="Winkler M.E."/>
        </authorList>
    </citation>
    <scope>NUCLEOTIDE SEQUENCE</scope>
</reference>
<dbReference type="PANTHER" id="PTHR42966">
    <property type="entry name" value="N-ACETYLNEURAMINATE SYNTHASE"/>
    <property type="match status" value="1"/>
</dbReference>
<accession>A0A382RKQ2</accession>
<sequence>MTFVIAELGTNHMGDIEVAKKIIDVAVDAGCNAVKLQKKNVEKIYTKEFLDSLLDSPWGTTQREMRLHREFSDNEFKKIDAYCKKKKIPWFVSCWDVESQKQMRKFKTKYNKIASAMLVHDKLLEAVAQEKKHTFIATGMSTLNDIEKAVKIFRKHKCSFELMHCHSAYPMPPEEANLKLIPFLAKKFRCKVGYSGHESAATSISIPAILLGATSIERHVTIDRAAFGHDQAASLEPKGLFQLIRDVRIIDKIMGDGKKRVWKSELNNKKKLRQKFV</sequence>
<evidence type="ECO:0000313" key="2">
    <source>
        <dbReference type="EMBL" id="SVC97745.1"/>
    </source>
</evidence>
<feature type="domain" description="PseI/NeuA/B-like" evidence="1">
    <location>
        <begin position="22"/>
        <end position="259"/>
    </location>
</feature>
<dbReference type="EMBL" id="UINC01122126">
    <property type="protein sequence ID" value="SVC97745.1"/>
    <property type="molecule type" value="Genomic_DNA"/>
</dbReference>
<protein>
    <recommendedName>
        <fullName evidence="1">PseI/NeuA/B-like domain-containing protein</fullName>
    </recommendedName>
</protein>
<dbReference type="SUPFAM" id="SSF51569">
    <property type="entry name" value="Aldolase"/>
    <property type="match status" value="1"/>
</dbReference>
<name>A0A382RKQ2_9ZZZZ</name>
<organism evidence="2">
    <name type="scientific">marine metagenome</name>
    <dbReference type="NCBI Taxonomy" id="408172"/>
    <lineage>
        <taxon>unclassified sequences</taxon>
        <taxon>metagenomes</taxon>
        <taxon>ecological metagenomes</taxon>
    </lineage>
</organism>
<dbReference type="Gene3D" id="3.20.20.70">
    <property type="entry name" value="Aldolase class I"/>
    <property type="match status" value="1"/>
</dbReference>
<dbReference type="PANTHER" id="PTHR42966:SF3">
    <property type="entry name" value="BLR5971 PROTEIN"/>
    <property type="match status" value="1"/>
</dbReference>
<evidence type="ECO:0000259" key="1">
    <source>
        <dbReference type="Pfam" id="PF03102"/>
    </source>
</evidence>
<dbReference type="InterPro" id="IPR051690">
    <property type="entry name" value="PseI-like"/>
</dbReference>
<dbReference type="GO" id="GO:0047444">
    <property type="term" value="F:N-acylneuraminate-9-phosphate synthase activity"/>
    <property type="evidence" value="ECO:0007669"/>
    <property type="project" value="TreeGrafter"/>
</dbReference>
<dbReference type="Pfam" id="PF03102">
    <property type="entry name" value="NeuB"/>
    <property type="match status" value="1"/>
</dbReference>
<dbReference type="GO" id="GO:0016051">
    <property type="term" value="P:carbohydrate biosynthetic process"/>
    <property type="evidence" value="ECO:0007669"/>
    <property type="project" value="InterPro"/>
</dbReference>
<dbReference type="InterPro" id="IPR013785">
    <property type="entry name" value="Aldolase_TIM"/>
</dbReference>
<proteinExistence type="predicted"/>